<protein>
    <submittedName>
        <fullName evidence="10">Putative nuclear envelope protein</fullName>
    </submittedName>
</protein>
<keyword evidence="2 6" id="KW-0175">Coiled coil</keyword>
<reference evidence="10" key="1">
    <citation type="submission" date="2018-03" db="EMBL/GenBank/DDBJ databases">
        <title>The relapsing fever spirochete Borrelia turicatae persists in the highly oxidative environment of its soft-bodied tick vector.</title>
        <authorList>
            <person name="Bourret T.J."/>
            <person name="Boyle W.K."/>
            <person name="Valenzuela J.G."/>
            <person name="Oliveira F."/>
            <person name="Lopez J.E."/>
        </authorList>
    </citation>
    <scope>NUCLEOTIDE SEQUENCE</scope>
    <source>
        <strain evidence="10">Kansas strain/isolate</strain>
        <tissue evidence="10">Salivary glands</tissue>
    </source>
</reference>
<evidence type="ECO:0000256" key="7">
    <source>
        <dbReference type="SAM" id="MobiDB-lite"/>
    </source>
</evidence>
<evidence type="ECO:0000259" key="9">
    <source>
        <dbReference type="PROSITE" id="PS51842"/>
    </source>
</evidence>
<dbReference type="Gene3D" id="1.20.5.1160">
    <property type="entry name" value="Vasodilator-stimulated phosphoprotein"/>
    <property type="match status" value="1"/>
</dbReference>
<dbReference type="SMART" id="SM01391">
    <property type="entry name" value="Filament"/>
    <property type="match status" value="1"/>
</dbReference>
<dbReference type="Pfam" id="PF00038">
    <property type="entry name" value="Filament"/>
    <property type="match status" value="1"/>
</dbReference>
<evidence type="ECO:0000256" key="1">
    <source>
        <dbReference type="ARBA" id="ARBA00022754"/>
    </source>
</evidence>
<evidence type="ECO:0000256" key="6">
    <source>
        <dbReference type="SAM" id="Coils"/>
    </source>
</evidence>
<feature type="region of interest" description="Disordered" evidence="7">
    <location>
        <begin position="414"/>
        <end position="434"/>
    </location>
</feature>
<dbReference type="Gene3D" id="1.20.5.170">
    <property type="match status" value="1"/>
</dbReference>
<dbReference type="GO" id="GO:0007112">
    <property type="term" value="P:male meiosis cytokinesis"/>
    <property type="evidence" value="ECO:0007669"/>
    <property type="project" value="UniProtKB-ARBA"/>
</dbReference>
<dbReference type="InterPro" id="IPR001322">
    <property type="entry name" value="Lamin_tail_dom"/>
</dbReference>
<dbReference type="GO" id="GO:0006998">
    <property type="term" value="P:nuclear envelope organization"/>
    <property type="evidence" value="ECO:0007669"/>
    <property type="project" value="TreeGrafter"/>
</dbReference>
<organism evidence="10">
    <name type="scientific">Ornithodoros turicata</name>
    <dbReference type="NCBI Taxonomy" id="34597"/>
    <lineage>
        <taxon>Eukaryota</taxon>
        <taxon>Metazoa</taxon>
        <taxon>Ecdysozoa</taxon>
        <taxon>Arthropoda</taxon>
        <taxon>Chelicerata</taxon>
        <taxon>Arachnida</taxon>
        <taxon>Acari</taxon>
        <taxon>Parasitiformes</taxon>
        <taxon>Ixodida</taxon>
        <taxon>Ixodoidea</taxon>
        <taxon>Argasidae</taxon>
        <taxon>Ornithodorinae</taxon>
        <taxon>Ornithodoros</taxon>
    </lineage>
</organism>
<dbReference type="InterPro" id="IPR018039">
    <property type="entry name" value="IF_conserved"/>
</dbReference>
<dbReference type="GeneID" id="135388622"/>
<dbReference type="GO" id="GO:0051664">
    <property type="term" value="P:nuclear pore localization"/>
    <property type="evidence" value="ECO:0007669"/>
    <property type="project" value="TreeGrafter"/>
</dbReference>
<dbReference type="GO" id="GO:0090435">
    <property type="term" value="P:protein localization to nuclear envelope"/>
    <property type="evidence" value="ECO:0007669"/>
    <property type="project" value="TreeGrafter"/>
</dbReference>
<feature type="compositionally biased region" description="Basic and acidic residues" evidence="7">
    <location>
        <begin position="558"/>
        <end position="576"/>
    </location>
</feature>
<dbReference type="GO" id="GO:0005200">
    <property type="term" value="F:structural constituent of cytoskeleton"/>
    <property type="evidence" value="ECO:0007669"/>
    <property type="project" value="UniProtKB-ARBA"/>
</dbReference>
<feature type="domain" description="IF rod" evidence="9">
    <location>
        <begin position="64"/>
        <end position="413"/>
    </location>
</feature>
<sequence length="606" mass="69742">MASRSVRKTVVTTSTTSSRSSSRDQGEGEDVASSFRSPEASGSKDRSERSRSPLSPTRASRIQEKNQLAHLNDRLAAYIDRVRHLETENQRLTQQIETSEETRSREVTSVKSLYDRELADARRSVDLTANENAKLQLEAKKWQAEAETLQAKLTKRDREYAASERRVTTLESQAVDLQGRLNQALAQLKEAENERNALAKEVERLRKELDDEILRTVDLKNRAKTLSEELDFQRSLYEKELQDVRIVKQTEITEIDSRLKDRYEQKLEDTLRELREQYETQMQLNRQEMEDLYEVKLHDLQTLLEQRSADSSSTRDELLSYKSRMEGLNARVGELESQNASLTNRVRDLERLLDQERDWHSRAMRSKDEELSKLRAEIEQQLAEYQDLLDIKVALDMEIAAYRKLLEGEETRLNITPAGSPGAEMYSTPHPRGTKRKRTFIARREEHSNSDMQVSATAKGDIEVSDHCAEGKYVAVHNKGAKDVPLAGWQIRRKAGDEEFTFKFHRTHVIKPKATITIWSSDSGTEHRPPEHLVMRNQKWPQGESLRTALLNSDGEEVASRESNKRQYSRLLERSSGHSGGGFRSGNEHMFHEHGDPTNPDRCLIM</sequence>
<dbReference type="SUPFAM" id="SSF74853">
    <property type="entry name" value="Lamin A/C globular tail domain"/>
    <property type="match status" value="1"/>
</dbReference>
<evidence type="ECO:0000256" key="5">
    <source>
        <dbReference type="RuleBase" id="RU000685"/>
    </source>
</evidence>
<dbReference type="InterPro" id="IPR039008">
    <property type="entry name" value="IF_rod_dom"/>
</dbReference>
<dbReference type="PROSITE" id="PS51841">
    <property type="entry name" value="LTD"/>
    <property type="match status" value="1"/>
</dbReference>
<dbReference type="GO" id="GO:0030833">
    <property type="term" value="P:regulation of actin filament polymerization"/>
    <property type="evidence" value="ECO:0007669"/>
    <property type="project" value="UniProtKB-ARBA"/>
</dbReference>
<evidence type="ECO:0000256" key="4">
    <source>
        <dbReference type="ARBA" id="ARBA00024186"/>
    </source>
</evidence>
<feature type="domain" description="LTD" evidence="8">
    <location>
        <begin position="450"/>
        <end position="570"/>
    </location>
</feature>
<dbReference type="FunFam" id="1.20.5.170:FF:000058">
    <property type="entry name" value="Intermediate filament protein B"/>
    <property type="match status" value="1"/>
</dbReference>
<dbReference type="SUPFAM" id="SSF64593">
    <property type="entry name" value="Intermediate filament protein, coiled coil region"/>
    <property type="match status" value="2"/>
</dbReference>
<evidence type="ECO:0000259" key="8">
    <source>
        <dbReference type="PROSITE" id="PS51841"/>
    </source>
</evidence>
<feature type="compositionally biased region" description="Low complexity" evidence="7">
    <location>
        <begin position="1"/>
        <end position="20"/>
    </location>
</feature>
<dbReference type="Gene3D" id="2.60.40.1260">
    <property type="entry name" value="Lamin Tail domain"/>
    <property type="match status" value="1"/>
</dbReference>
<accession>A0A2R5LAF4</accession>
<proteinExistence type="inferred from homology"/>
<dbReference type="AlphaFoldDB" id="A0A2R5LAF4"/>
<feature type="coiled-coil region" evidence="6">
    <location>
        <begin position="68"/>
        <end position="222"/>
    </location>
</feature>
<keyword evidence="3" id="KW-0539">Nucleus</keyword>
<feature type="coiled-coil region" evidence="6">
    <location>
        <begin position="260"/>
        <end position="391"/>
    </location>
</feature>
<feature type="compositionally biased region" description="Basic and acidic residues" evidence="7">
    <location>
        <begin position="42"/>
        <end position="51"/>
    </location>
</feature>
<dbReference type="RefSeq" id="XP_064474342.1">
    <property type="nucleotide sequence ID" value="XM_064618272.1"/>
</dbReference>
<feature type="region of interest" description="Disordered" evidence="7">
    <location>
        <begin position="1"/>
        <end position="67"/>
    </location>
</feature>
<evidence type="ECO:0000313" key="10">
    <source>
        <dbReference type="EMBL" id="MBY06483.1"/>
    </source>
</evidence>
<dbReference type="Pfam" id="PF00932">
    <property type="entry name" value="LTD"/>
    <property type="match status" value="1"/>
</dbReference>
<keyword evidence="10" id="KW-0261">Viral envelope protein</keyword>
<dbReference type="EMBL" id="GGLE01002357">
    <property type="protein sequence ID" value="MBY06483.1"/>
    <property type="molecule type" value="Transcribed_RNA"/>
</dbReference>
<dbReference type="GO" id="GO:0007097">
    <property type="term" value="P:nuclear migration"/>
    <property type="evidence" value="ECO:0007669"/>
    <property type="project" value="TreeGrafter"/>
</dbReference>
<feature type="compositionally biased region" description="Basic and acidic residues" evidence="7">
    <location>
        <begin position="586"/>
        <end position="596"/>
    </location>
</feature>
<dbReference type="PANTHER" id="PTHR45721">
    <property type="entry name" value="LAMIN DM0-RELATED"/>
    <property type="match status" value="1"/>
</dbReference>
<evidence type="ECO:0000256" key="2">
    <source>
        <dbReference type="ARBA" id="ARBA00023054"/>
    </source>
</evidence>
<dbReference type="PANTHER" id="PTHR45721:SF11">
    <property type="entry name" value="LAMIN DM0-RELATED"/>
    <property type="match status" value="1"/>
</dbReference>
<feature type="region of interest" description="Disordered" evidence="7">
    <location>
        <begin position="552"/>
        <end position="606"/>
    </location>
</feature>
<dbReference type="PROSITE" id="PS51842">
    <property type="entry name" value="IF_ROD_2"/>
    <property type="match status" value="1"/>
</dbReference>
<dbReference type="Gene3D" id="1.20.5.500">
    <property type="entry name" value="Single helix bin"/>
    <property type="match status" value="1"/>
</dbReference>
<dbReference type="GO" id="GO:0005638">
    <property type="term" value="C:lamin filament"/>
    <property type="evidence" value="ECO:0007669"/>
    <property type="project" value="UniProtKB-ARBA"/>
</dbReference>
<dbReference type="GO" id="GO:0031507">
    <property type="term" value="P:heterochromatin formation"/>
    <property type="evidence" value="ECO:0007669"/>
    <property type="project" value="UniProtKB-ARBA"/>
</dbReference>
<name>A0A2R5LAF4_9ACAR</name>
<comment type="subcellular location">
    <subcellularLocation>
        <location evidence="4">Nucleus lamina</location>
    </subcellularLocation>
</comment>
<dbReference type="KEGG" id="oti:135388622"/>
<dbReference type="PROSITE" id="PS00226">
    <property type="entry name" value="IF_ROD_1"/>
    <property type="match status" value="1"/>
</dbReference>
<keyword evidence="1 5" id="KW-0403">Intermediate filament</keyword>
<evidence type="ECO:0000256" key="3">
    <source>
        <dbReference type="ARBA" id="ARBA00023242"/>
    </source>
</evidence>
<keyword evidence="10" id="KW-0946">Virion</keyword>
<dbReference type="InterPro" id="IPR036415">
    <property type="entry name" value="Lamin_tail_dom_sf"/>
</dbReference>
<comment type="similarity">
    <text evidence="5">Belongs to the intermediate filament family.</text>
</comment>